<feature type="compositionally biased region" description="Basic and acidic residues" evidence="1">
    <location>
        <begin position="48"/>
        <end position="68"/>
    </location>
</feature>
<gene>
    <name evidence="2" type="ORF">THAOC_25238</name>
</gene>
<keyword evidence="3" id="KW-1185">Reference proteome</keyword>
<dbReference type="eggNOG" id="ENOG502QZEB">
    <property type="taxonomic scope" value="Eukaryota"/>
</dbReference>
<comment type="caution">
    <text evidence="2">The sequence shown here is derived from an EMBL/GenBank/DDBJ whole genome shotgun (WGS) entry which is preliminary data.</text>
</comment>
<dbReference type="Proteomes" id="UP000266841">
    <property type="component" value="Unassembled WGS sequence"/>
</dbReference>
<feature type="region of interest" description="Disordered" evidence="1">
    <location>
        <begin position="131"/>
        <end position="168"/>
    </location>
</feature>
<accession>K0S8F4</accession>
<sequence length="237" mass="25858">MDEAPKIDQDSRGVSVKDKETAAIRACVSSLVEIKTALLPFLRVLNEDNKESGVAKKPNDGDDGDRGRNTPSKPSLSSHKRAEAQAAVALAVGTLKHMGRRLQGLKQDGSLREELDKTRKLIVLLRKGEAGDERGRGGRDNIGIGAETSKRKESVRQNGRSTKRPRRFMFSGKDPFARIETSPMHRNLHTLPIPMGSGKTTWEQGIVWGRRARAESSEEAGGLNSLGAARGTKAKRT</sequence>
<protein>
    <submittedName>
        <fullName evidence="2">Uncharacterized protein</fullName>
    </submittedName>
</protein>
<organism evidence="2 3">
    <name type="scientific">Thalassiosira oceanica</name>
    <name type="common">Marine diatom</name>
    <dbReference type="NCBI Taxonomy" id="159749"/>
    <lineage>
        <taxon>Eukaryota</taxon>
        <taxon>Sar</taxon>
        <taxon>Stramenopiles</taxon>
        <taxon>Ochrophyta</taxon>
        <taxon>Bacillariophyta</taxon>
        <taxon>Coscinodiscophyceae</taxon>
        <taxon>Thalassiosirophycidae</taxon>
        <taxon>Thalassiosirales</taxon>
        <taxon>Thalassiosiraceae</taxon>
        <taxon>Thalassiosira</taxon>
    </lineage>
</organism>
<feature type="region of interest" description="Disordered" evidence="1">
    <location>
        <begin position="213"/>
        <end position="237"/>
    </location>
</feature>
<name>K0S8F4_THAOC</name>
<evidence type="ECO:0000313" key="2">
    <source>
        <dbReference type="EMBL" id="EJK55067.1"/>
    </source>
</evidence>
<feature type="region of interest" description="Disordered" evidence="1">
    <location>
        <begin position="48"/>
        <end position="84"/>
    </location>
</feature>
<evidence type="ECO:0000313" key="3">
    <source>
        <dbReference type="Proteomes" id="UP000266841"/>
    </source>
</evidence>
<reference evidence="2 3" key="1">
    <citation type="journal article" date="2012" name="Genome Biol.">
        <title>Genome and low-iron response of an oceanic diatom adapted to chronic iron limitation.</title>
        <authorList>
            <person name="Lommer M."/>
            <person name="Specht M."/>
            <person name="Roy A.S."/>
            <person name="Kraemer L."/>
            <person name="Andreson R."/>
            <person name="Gutowska M.A."/>
            <person name="Wolf J."/>
            <person name="Bergner S.V."/>
            <person name="Schilhabel M.B."/>
            <person name="Klostermeier U.C."/>
            <person name="Beiko R.G."/>
            <person name="Rosenstiel P."/>
            <person name="Hippler M."/>
            <person name="Laroche J."/>
        </authorList>
    </citation>
    <scope>NUCLEOTIDE SEQUENCE [LARGE SCALE GENOMIC DNA]</scope>
    <source>
        <strain evidence="2 3">CCMP1005</strain>
    </source>
</reference>
<dbReference type="AlphaFoldDB" id="K0S8F4"/>
<proteinExistence type="predicted"/>
<evidence type="ECO:0000256" key="1">
    <source>
        <dbReference type="SAM" id="MobiDB-lite"/>
    </source>
</evidence>
<dbReference type="EMBL" id="AGNL01034782">
    <property type="protein sequence ID" value="EJK55067.1"/>
    <property type="molecule type" value="Genomic_DNA"/>
</dbReference>